<proteinExistence type="predicted"/>
<feature type="chain" id="PRO_5032719579" evidence="2">
    <location>
        <begin position="20"/>
        <end position="166"/>
    </location>
</feature>
<comment type="caution">
    <text evidence="3">The sequence shown here is derived from an EMBL/GenBank/DDBJ whole genome shotgun (WGS) entry which is preliminary data.</text>
</comment>
<feature type="region of interest" description="Disordered" evidence="1">
    <location>
        <begin position="54"/>
        <end position="77"/>
    </location>
</feature>
<dbReference type="AlphaFoldDB" id="A0A812NNX8"/>
<feature type="signal peptide" evidence="2">
    <location>
        <begin position="1"/>
        <end position="19"/>
    </location>
</feature>
<organism evidence="3 4">
    <name type="scientific">Symbiodinium natans</name>
    <dbReference type="NCBI Taxonomy" id="878477"/>
    <lineage>
        <taxon>Eukaryota</taxon>
        <taxon>Sar</taxon>
        <taxon>Alveolata</taxon>
        <taxon>Dinophyceae</taxon>
        <taxon>Suessiales</taxon>
        <taxon>Symbiodiniaceae</taxon>
        <taxon>Symbiodinium</taxon>
    </lineage>
</organism>
<feature type="compositionally biased region" description="Low complexity" evidence="1">
    <location>
        <begin position="65"/>
        <end position="77"/>
    </location>
</feature>
<evidence type="ECO:0000256" key="1">
    <source>
        <dbReference type="SAM" id="MobiDB-lite"/>
    </source>
</evidence>
<protein>
    <submittedName>
        <fullName evidence="3">Uncharacterized protein</fullName>
    </submittedName>
</protein>
<dbReference type="Proteomes" id="UP000604046">
    <property type="component" value="Unassembled WGS sequence"/>
</dbReference>
<evidence type="ECO:0000256" key="2">
    <source>
        <dbReference type="SAM" id="SignalP"/>
    </source>
</evidence>
<name>A0A812NNX8_9DINO</name>
<evidence type="ECO:0000313" key="4">
    <source>
        <dbReference type="Proteomes" id="UP000604046"/>
    </source>
</evidence>
<reference evidence="3" key="1">
    <citation type="submission" date="2021-02" db="EMBL/GenBank/DDBJ databases">
        <authorList>
            <person name="Dougan E. K."/>
            <person name="Rhodes N."/>
            <person name="Thang M."/>
            <person name="Chan C."/>
        </authorList>
    </citation>
    <scope>NUCLEOTIDE SEQUENCE</scope>
</reference>
<accession>A0A812NNX8</accession>
<sequence>MARVLLLVLLAALSHWTCAGPASDAEGPGRTNDDMDGFNMSVLAFVLEEELGGGTGSNMSIPAEQSSSSQGCTSSTPHPELIQQLLQQVNHQHQIHMEQLAVQHQQHIQQLTQMHQQQLHALQQQHQQHLQALQVQHHHEVTQLVADMQQQHQQHLQALLAWWGYW</sequence>
<gene>
    <name evidence="3" type="ORF">SNAT2548_LOCUS16506</name>
</gene>
<evidence type="ECO:0000313" key="3">
    <source>
        <dbReference type="EMBL" id="CAE7314464.1"/>
    </source>
</evidence>
<keyword evidence="4" id="KW-1185">Reference proteome</keyword>
<dbReference type="EMBL" id="CAJNDS010002082">
    <property type="protein sequence ID" value="CAE7314464.1"/>
    <property type="molecule type" value="Genomic_DNA"/>
</dbReference>
<keyword evidence="2" id="KW-0732">Signal</keyword>